<dbReference type="PANTHER" id="PTHR35484:SF2">
    <property type="entry name" value="OUTER ENVELOPE PORE PROTEIN 37, CHLOROPLASTIC"/>
    <property type="match status" value="1"/>
</dbReference>
<name>A0AAP0B9Q4_9ASPA</name>
<proteinExistence type="predicted"/>
<comment type="caution">
    <text evidence="2">The sequence shown here is derived from an EMBL/GenBank/DDBJ whole genome shotgun (WGS) entry which is preliminary data.</text>
</comment>
<protein>
    <recommendedName>
        <fullName evidence="4">Outer envelope pore protein 37, chloroplastic</fullName>
    </recommendedName>
</protein>
<keyword evidence="3" id="KW-1185">Reference proteome</keyword>
<sequence>MADVISPNPKPISTPPAPPPSASTVIHDHVESTTGSVRLRPIRRPPLRFTSEFDSEGPFFLHKLSCKFFDNLAKFKFSVQNNINGEFFRPQLGFLTKNLSVLYDFESRNSHLRGSLQLGKNLHVRSAYNLQERLGEVEFITSFTDPSIKLQLSVPVTSVGLPRAALQFPYGEIALEQRENIKEDNEVNKVLSVDGILKCPMLNGVSTLVYNGKNLNLRYLYKDAELTFIPCVDLPSNQASFAFKRRLSLSDKLSYWYHFDSSAWSAVYKHTIGKDLKMKAGYDSMIRLCWASLWVGSEDGKVKSAPMKLKAQMMLQVPRDDVRSCALMFRVKKRWDL</sequence>
<dbReference type="Proteomes" id="UP001418222">
    <property type="component" value="Unassembled WGS sequence"/>
</dbReference>
<feature type="region of interest" description="Disordered" evidence="1">
    <location>
        <begin position="1"/>
        <end position="22"/>
    </location>
</feature>
<reference evidence="2 3" key="1">
    <citation type="journal article" date="2022" name="Nat. Plants">
        <title>Genomes of leafy and leafless Platanthera orchids illuminate the evolution of mycoheterotrophy.</title>
        <authorList>
            <person name="Li M.H."/>
            <person name="Liu K.W."/>
            <person name="Li Z."/>
            <person name="Lu H.C."/>
            <person name="Ye Q.L."/>
            <person name="Zhang D."/>
            <person name="Wang J.Y."/>
            <person name="Li Y.F."/>
            <person name="Zhong Z.M."/>
            <person name="Liu X."/>
            <person name="Yu X."/>
            <person name="Liu D.K."/>
            <person name="Tu X.D."/>
            <person name="Liu B."/>
            <person name="Hao Y."/>
            <person name="Liao X.Y."/>
            <person name="Jiang Y.T."/>
            <person name="Sun W.H."/>
            <person name="Chen J."/>
            <person name="Chen Y.Q."/>
            <person name="Ai Y."/>
            <person name="Zhai J.W."/>
            <person name="Wu S.S."/>
            <person name="Zhou Z."/>
            <person name="Hsiao Y.Y."/>
            <person name="Wu W.L."/>
            <person name="Chen Y.Y."/>
            <person name="Lin Y.F."/>
            <person name="Hsu J.L."/>
            <person name="Li C.Y."/>
            <person name="Wang Z.W."/>
            <person name="Zhao X."/>
            <person name="Zhong W.Y."/>
            <person name="Ma X.K."/>
            <person name="Ma L."/>
            <person name="Huang J."/>
            <person name="Chen G.Z."/>
            <person name="Huang M.Z."/>
            <person name="Huang L."/>
            <person name="Peng D.H."/>
            <person name="Luo Y.B."/>
            <person name="Zou S.Q."/>
            <person name="Chen S.P."/>
            <person name="Lan S."/>
            <person name="Tsai W.C."/>
            <person name="Van de Peer Y."/>
            <person name="Liu Z.J."/>
        </authorList>
    </citation>
    <scope>NUCLEOTIDE SEQUENCE [LARGE SCALE GENOMIC DNA]</scope>
    <source>
        <strain evidence="2">Lor287</strain>
    </source>
</reference>
<dbReference type="GO" id="GO:0005216">
    <property type="term" value="F:monoatomic ion channel activity"/>
    <property type="evidence" value="ECO:0007669"/>
    <property type="project" value="InterPro"/>
</dbReference>
<dbReference type="GO" id="GO:0006812">
    <property type="term" value="P:monoatomic cation transport"/>
    <property type="evidence" value="ECO:0007669"/>
    <property type="project" value="InterPro"/>
</dbReference>
<dbReference type="AlphaFoldDB" id="A0AAP0B9Q4"/>
<gene>
    <name evidence="2" type="ORF">KSP39_PZI015968</name>
</gene>
<dbReference type="GO" id="GO:0009707">
    <property type="term" value="C:chloroplast outer membrane"/>
    <property type="evidence" value="ECO:0007669"/>
    <property type="project" value="TreeGrafter"/>
</dbReference>
<accession>A0AAP0B9Q4</accession>
<evidence type="ECO:0000313" key="2">
    <source>
        <dbReference type="EMBL" id="KAK8933897.1"/>
    </source>
</evidence>
<evidence type="ECO:0000256" key="1">
    <source>
        <dbReference type="SAM" id="MobiDB-lite"/>
    </source>
</evidence>
<organism evidence="2 3">
    <name type="scientific">Platanthera zijinensis</name>
    <dbReference type="NCBI Taxonomy" id="2320716"/>
    <lineage>
        <taxon>Eukaryota</taxon>
        <taxon>Viridiplantae</taxon>
        <taxon>Streptophyta</taxon>
        <taxon>Embryophyta</taxon>
        <taxon>Tracheophyta</taxon>
        <taxon>Spermatophyta</taxon>
        <taxon>Magnoliopsida</taxon>
        <taxon>Liliopsida</taxon>
        <taxon>Asparagales</taxon>
        <taxon>Orchidaceae</taxon>
        <taxon>Orchidoideae</taxon>
        <taxon>Orchideae</taxon>
        <taxon>Orchidinae</taxon>
        <taxon>Platanthera</taxon>
    </lineage>
</organism>
<dbReference type="InterPro" id="IPR038951">
    <property type="entry name" value="OEP37-like"/>
</dbReference>
<dbReference type="PANTHER" id="PTHR35484">
    <property type="entry name" value="OUTER ENVELOPE PORE PROTEIN 37, CHLOROPLASTIC"/>
    <property type="match status" value="1"/>
</dbReference>
<evidence type="ECO:0008006" key="4">
    <source>
        <dbReference type="Google" id="ProtNLM"/>
    </source>
</evidence>
<feature type="compositionally biased region" description="Pro residues" evidence="1">
    <location>
        <begin position="8"/>
        <end position="21"/>
    </location>
</feature>
<evidence type="ECO:0000313" key="3">
    <source>
        <dbReference type="Proteomes" id="UP001418222"/>
    </source>
</evidence>
<dbReference type="EMBL" id="JBBWWQ010000013">
    <property type="protein sequence ID" value="KAK8933897.1"/>
    <property type="molecule type" value="Genomic_DNA"/>
</dbReference>